<dbReference type="InterPro" id="IPR002591">
    <property type="entry name" value="Phosphodiest/P_Trfase"/>
</dbReference>
<evidence type="ECO:0008006" key="3">
    <source>
        <dbReference type="Google" id="ProtNLM"/>
    </source>
</evidence>
<protein>
    <recommendedName>
        <fullName evidence="3">Phosphodiesterase</fullName>
    </recommendedName>
</protein>
<reference evidence="1 2" key="1">
    <citation type="journal article" date="2016" name="Nat. Commun.">
        <title>Thousands of microbial genomes shed light on interconnected biogeochemical processes in an aquifer system.</title>
        <authorList>
            <person name="Anantharaman K."/>
            <person name="Brown C.T."/>
            <person name="Hug L.A."/>
            <person name="Sharon I."/>
            <person name="Castelle C.J."/>
            <person name="Probst A.J."/>
            <person name="Thomas B.C."/>
            <person name="Singh A."/>
            <person name="Wilkins M.J."/>
            <person name="Karaoz U."/>
            <person name="Brodie E.L."/>
            <person name="Williams K.H."/>
            <person name="Hubbard S.S."/>
            <person name="Banfield J.F."/>
        </authorList>
    </citation>
    <scope>NUCLEOTIDE SEQUENCE [LARGE SCALE GENOMIC DNA]</scope>
</reference>
<evidence type="ECO:0000313" key="1">
    <source>
        <dbReference type="EMBL" id="OGK30659.1"/>
    </source>
</evidence>
<proteinExistence type="predicted"/>
<name>A0A1F7HHF9_9BACT</name>
<dbReference type="PANTHER" id="PTHR10151:SF120">
    <property type="entry name" value="BIS(5'-ADENOSYL)-TRIPHOSPHATASE"/>
    <property type="match status" value="1"/>
</dbReference>
<accession>A0A1F7HHF9</accession>
<dbReference type="Proteomes" id="UP000177199">
    <property type="component" value="Unassembled WGS sequence"/>
</dbReference>
<dbReference type="EMBL" id="MFZV01000043">
    <property type="protein sequence ID" value="OGK30659.1"/>
    <property type="molecule type" value="Genomic_DNA"/>
</dbReference>
<dbReference type="PANTHER" id="PTHR10151">
    <property type="entry name" value="ECTONUCLEOTIDE PYROPHOSPHATASE/PHOSPHODIESTERASE"/>
    <property type="match status" value="1"/>
</dbReference>
<organism evidence="1 2">
    <name type="scientific">Candidatus Roizmanbacteria bacterium RIFCSPHIGHO2_12_FULL_33_9</name>
    <dbReference type="NCBI Taxonomy" id="1802045"/>
    <lineage>
        <taxon>Bacteria</taxon>
        <taxon>Candidatus Roizmaniibacteriota</taxon>
    </lineage>
</organism>
<dbReference type="Gene3D" id="3.40.720.10">
    <property type="entry name" value="Alkaline Phosphatase, subunit A"/>
    <property type="match status" value="2"/>
</dbReference>
<sequence length="514" mass="58264">MKKRDISQKKLIGVGLDSATLDILLPLVKDGNLPTFKRLIEGGTYGILESTIPPITPCAWETAMTGVNPGKHNIFDFFSYTPDYGVEVLTSSDRSSLAVWDFLGFANKKTIVFNYPMGYPPRKIEGIFVSGMNTPGINTNFTYPASIKKEIFSTAPSYKIDVLGDHIINGREDLYFDDIVRLTHDHAKASQYLLKKYPWDLSLIFFTQLDRVHHYFYHDIDEKHPLHSKKQKKNRIDEYYVILDGILKNLLTSFPTASFLIFSDHGTEALYSDVFIEKYLEEWGLLTFKKNFIGILNKYLNGSVLTGRKIIYKLGLAQYLQRILPGSIFSLLVQISASEGKGKTNTDWGKTKVYFPTPSSQGLRINLAGRERNGIVTERDYNKVRDYAIDKLLRLKDSKTGKNIVKQVYKREEIYSGPYVGNAQDLIIETDSRYHLQKGVGKGKLGLASEGGVPKSAEHGRAGMFIYFNTKLGRRKFKKEGMQILDIAPSLLYILGLPVPKTMEGKVRKEIFSK</sequence>
<comment type="caution">
    <text evidence="1">The sequence shown here is derived from an EMBL/GenBank/DDBJ whole genome shotgun (WGS) entry which is preliminary data.</text>
</comment>
<dbReference type="Pfam" id="PF01663">
    <property type="entry name" value="Phosphodiest"/>
    <property type="match status" value="1"/>
</dbReference>
<dbReference type="SUPFAM" id="SSF53649">
    <property type="entry name" value="Alkaline phosphatase-like"/>
    <property type="match status" value="1"/>
</dbReference>
<dbReference type="GO" id="GO:0016787">
    <property type="term" value="F:hydrolase activity"/>
    <property type="evidence" value="ECO:0007669"/>
    <property type="project" value="UniProtKB-ARBA"/>
</dbReference>
<evidence type="ECO:0000313" key="2">
    <source>
        <dbReference type="Proteomes" id="UP000177199"/>
    </source>
</evidence>
<dbReference type="InterPro" id="IPR017850">
    <property type="entry name" value="Alkaline_phosphatase_core_sf"/>
</dbReference>
<dbReference type="AlphaFoldDB" id="A0A1F7HHF9"/>
<gene>
    <name evidence="1" type="ORF">A3F29_00230</name>
</gene>